<dbReference type="RefSeq" id="WP_184528801.1">
    <property type="nucleotide sequence ID" value="NZ_JACHGK010000017.1"/>
</dbReference>
<comment type="caution">
    <text evidence="1">The sequence shown here is derived from an EMBL/GenBank/DDBJ whole genome shotgun (WGS) entry which is preliminary data.</text>
</comment>
<protein>
    <recommendedName>
        <fullName evidence="3">Aspartyl-phosphate phosphatase Spo0E family protein</fullName>
    </recommendedName>
</protein>
<dbReference type="Proteomes" id="UP000531594">
    <property type="component" value="Unassembled WGS sequence"/>
</dbReference>
<dbReference type="GO" id="GO:0043937">
    <property type="term" value="P:regulation of sporulation"/>
    <property type="evidence" value="ECO:0007669"/>
    <property type="project" value="InterPro"/>
</dbReference>
<name>A0A7X0LY46_9BACI</name>
<gene>
    <name evidence="1" type="ORF">HNR53_003811</name>
</gene>
<dbReference type="Gene3D" id="4.10.280.10">
    <property type="entry name" value="Helix-loop-helix DNA-binding domain"/>
    <property type="match status" value="1"/>
</dbReference>
<dbReference type="InterPro" id="IPR036638">
    <property type="entry name" value="HLH_DNA-bd_sf"/>
</dbReference>
<dbReference type="Pfam" id="PF09388">
    <property type="entry name" value="SpoOE-like"/>
    <property type="match status" value="1"/>
</dbReference>
<dbReference type="EMBL" id="JACHGK010000017">
    <property type="protein sequence ID" value="MBB6447132.1"/>
    <property type="molecule type" value="Genomic_DNA"/>
</dbReference>
<dbReference type="SUPFAM" id="SSF140500">
    <property type="entry name" value="BAS1536-like"/>
    <property type="match status" value="1"/>
</dbReference>
<keyword evidence="2" id="KW-1185">Reference proteome</keyword>
<evidence type="ECO:0008006" key="3">
    <source>
        <dbReference type="Google" id="ProtNLM"/>
    </source>
</evidence>
<evidence type="ECO:0000313" key="1">
    <source>
        <dbReference type="EMBL" id="MBB6447132.1"/>
    </source>
</evidence>
<proteinExistence type="predicted"/>
<sequence length="59" mass="7005">MFTEKNDLESRINQLKRELDQTVRVTGLNSDDTLRCSQKLDELITIYQKQDKPLNHKKD</sequence>
<evidence type="ECO:0000313" key="2">
    <source>
        <dbReference type="Proteomes" id="UP000531594"/>
    </source>
</evidence>
<organism evidence="1 2">
    <name type="scientific">Bacillus benzoevorans</name>
    <dbReference type="NCBI Taxonomy" id="1456"/>
    <lineage>
        <taxon>Bacteria</taxon>
        <taxon>Bacillati</taxon>
        <taxon>Bacillota</taxon>
        <taxon>Bacilli</taxon>
        <taxon>Bacillales</taxon>
        <taxon>Bacillaceae</taxon>
        <taxon>Bacillus</taxon>
    </lineage>
</organism>
<reference evidence="1 2" key="1">
    <citation type="submission" date="2020-08" db="EMBL/GenBank/DDBJ databases">
        <title>Genomic Encyclopedia of Type Strains, Phase IV (KMG-IV): sequencing the most valuable type-strain genomes for metagenomic binning, comparative biology and taxonomic classification.</title>
        <authorList>
            <person name="Goeker M."/>
        </authorList>
    </citation>
    <scope>NUCLEOTIDE SEQUENCE [LARGE SCALE GENOMIC DNA]</scope>
    <source>
        <strain evidence="1 2">DSM 5391</strain>
    </source>
</reference>
<dbReference type="InterPro" id="IPR037208">
    <property type="entry name" value="Spo0E-like_sf"/>
</dbReference>
<accession>A0A7X0LY46</accession>
<dbReference type="GO" id="GO:0046983">
    <property type="term" value="F:protein dimerization activity"/>
    <property type="evidence" value="ECO:0007669"/>
    <property type="project" value="InterPro"/>
</dbReference>
<dbReference type="InterPro" id="IPR018540">
    <property type="entry name" value="Spo0E-like"/>
</dbReference>
<dbReference type="AlphaFoldDB" id="A0A7X0LY46"/>